<organism evidence="2 3">
    <name type="scientific">Clostridium magnum DSM 2767</name>
    <dbReference type="NCBI Taxonomy" id="1121326"/>
    <lineage>
        <taxon>Bacteria</taxon>
        <taxon>Bacillati</taxon>
        <taxon>Bacillota</taxon>
        <taxon>Clostridia</taxon>
        <taxon>Eubacteriales</taxon>
        <taxon>Clostridiaceae</taxon>
        <taxon>Clostridium</taxon>
    </lineage>
</organism>
<dbReference type="EMBL" id="LWAE01000010">
    <property type="protein sequence ID" value="KZL89181.1"/>
    <property type="molecule type" value="Genomic_DNA"/>
</dbReference>
<evidence type="ECO:0000313" key="3">
    <source>
        <dbReference type="Proteomes" id="UP000076603"/>
    </source>
</evidence>
<evidence type="ECO:0000259" key="1">
    <source>
        <dbReference type="Pfam" id="PF07872"/>
    </source>
</evidence>
<dbReference type="Pfam" id="PF07872">
    <property type="entry name" value="DUF1659"/>
    <property type="match status" value="1"/>
</dbReference>
<dbReference type="STRING" id="1121326.CLMAG_53990"/>
<dbReference type="AlphaFoldDB" id="A0A162QZ91"/>
<dbReference type="PATRIC" id="fig|1121326.3.peg.5468"/>
<name>A0A162QZ91_9CLOT</name>
<evidence type="ECO:0000313" key="2">
    <source>
        <dbReference type="EMBL" id="KZL89181.1"/>
    </source>
</evidence>
<protein>
    <recommendedName>
        <fullName evidence="1">DUF1659 domain-containing protein</fullName>
    </recommendedName>
</protein>
<proteinExistence type="predicted"/>
<feature type="domain" description="DUF1659" evidence="1">
    <location>
        <begin position="3"/>
        <end position="72"/>
    </location>
</feature>
<accession>A0A162QZ91</accession>
<reference evidence="2 3" key="1">
    <citation type="submission" date="2016-04" db="EMBL/GenBank/DDBJ databases">
        <title>Genome sequence of Clostridium magnum DSM 2767.</title>
        <authorList>
            <person name="Poehlein A."/>
            <person name="Uhlig R."/>
            <person name="Fischer R."/>
            <person name="Bahl H."/>
            <person name="Daniel R."/>
        </authorList>
    </citation>
    <scope>NUCLEOTIDE SEQUENCE [LARGE SCALE GENOMIC DNA]</scope>
    <source>
        <strain evidence="2 3">DSM 2767</strain>
    </source>
</reference>
<dbReference type="InterPro" id="IPR012454">
    <property type="entry name" value="DUF1659"/>
</dbReference>
<dbReference type="OrthoDB" id="1918030at2"/>
<dbReference type="RefSeq" id="WP_066629591.1">
    <property type="nucleotide sequence ID" value="NZ_FQXL01000050.1"/>
</dbReference>
<dbReference type="Proteomes" id="UP000076603">
    <property type="component" value="Unassembled WGS sequence"/>
</dbReference>
<comment type="caution">
    <text evidence="2">The sequence shown here is derived from an EMBL/GenBank/DDBJ whole genome shotgun (WGS) entry which is preliminary data.</text>
</comment>
<keyword evidence="3" id="KW-1185">Reference proteome</keyword>
<sequence length="74" mass="7892">MAAVSTKLSSDLVIVVQTGVDVQGKEVLKKSTIGKLLLTAADQDILDVVLGIEKVLNYSVNEIQKNDHNAITSV</sequence>
<gene>
    <name evidence="2" type="ORF">CLMAG_53990</name>
</gene>